<sequence length="291" mass="29932">MATLAQWVEGARPRTLPAAVAPVLVGTGAAAAADAAHLGRALLALAVALALQIGVNYANDYSDGIRGTDENRVGPFRLIGSGSAEPSAVKAAALWSFLAAGVFGTVLIAWSGHWWLFAVGALAIGAAWYYTGGRSPYGYRGFGEISVFLFFGLVAVAGTTYVQAGRLTVTSVVSAVAVGCLACALLLVNNIRDVHTDAVSGKRTLAVILGERRSRMLYVLLMAVPFAIVAALAAAGQPWSALTLLCAPLAAATARPVVAKARGKALIPVLRRTSMTELAFAVLLTVGLAVS</sequence>
<dbReference type="RefSeq" id="WP_131894595.1">
    <property type="nucleotide sequence ID" value="NZ_SMKZ01000014.1"/>
</dbReference>
<comment type="subcellular location">
    <subcellularLocation>
        <location evidence="8">Cell membrane</location>
        <topology evidence="8">Multi-pass membrane protein</topology>
    </subcellularLocation>
    <subcellularLocation>
        <location evidence="1">Membrane</location>
        <topology evidence="1">Multi-pass membrane protein</topology>
    </subcellularLocation>
</comment>
<evidence type="ECO:0000313" key="11">
    <source>
        <dbReference type="Proteomes" id="UP000294739"/>
    </source>
</evidence>
<dbReference type="GO" id="GO:0042371">
    <property type="term" value="P:vitamin K biosynthetic process"/>
    <property type="evidence" value="ECO:0007669"/>
    <property type="project" value="TreeGrafter"/>
</dbReference>
<evidence type="ECO:0000256" key="7">
    <source>
        <dbReference type="ARBA" id="ARBA00023136"/>
    </source>
</evidence>
<dbReference type="UniPathway" id="UPA00079">
    <property type="reaction ID" value="UER00168"/>
</dbReference>
<dbReference type="Pfam" id="PF01040">
    <property type="entry name" value="UbiA"/>
    <property type="match status" value="1"/>
</dbReference>
<evidence type="ECO:0000256" key="2">
    <source>
        <dbReference type="ARBA" id="ARBA00022428"/>
    </source>
</evidence>
<feature type="transmembrane region" description="Helical" evidence="8">
    <location>
        <begin position="41"/>
        <end position="58"/>
    </location>
</feature>
<proteinExistence type="inferred from homology"/>
<accession>A0A4R5DER7</accession>
<feature type="transmembrane region" description="Helical" evidence="8">
    <location>
        <begin position="114"/>
        <end position="130"/>
    </location>
</feature>
<protein>
    <recommendedName>
        <fullName evidence="8 9">1,4-dihydroxy-2-naphthoate octaprenyltransferase</fullName>
        <shortName evidence="8">DHNA-octaprenyltransferase</shortName>
        <ecNumber evidence="8 9">2.5.1.74</ecNumber>
    </recommendedName>
</protein>
<keyword evidence="2 8" id="KW-0474">Menaquinone biosynthesis</keyword>
<dbReference type="InParanoid" id="A0A4R5DER7"/>
<evidence type="ECO:0000256" key="4">
    <source>
        <dbReference type="ARBA" id="ARBA00022679"/>
    </source>
</evidence>
<organism evidence="10 11">
    <name type="scientific">Jiangella asiatica</name>
    <dbReference type="NCBI Taxonomy" id="2530372"/>
    <lineage>
        <taxon>Bacteria</taxon>
        <taxon>Bacillati</taxon>
        <taxon>Actinomycetota</taxon>
        <taxon>Actinomycetes</taxon>
        <taxon>Jiangellales</taxon>
        <taxon>Jiangellaceae</taxon>
        <taxon>Jiangella</taxon>
    </lineage>
</organism>
<evidence type="ECO:0000256" key="3">
    <source>
        <dbReference type="ARBA" id="ARBA00022475"/>
    </source>
</evidence>
<dbReference type="PIRSF" id="PIRSF005355">
    <property type="entry name" value="UBIAD1"/>
    <property type="match status" value="1"/>
</dbReference>
<dbReference type="HAMAP" id="MF_01937">
    <property type="entry name" value="MenA_1"/>
    <property type="match status" value="1"/>
</dbReference>
<dbReference type="Proteomes" id="UP000294739">
    <property type="component" value="Unassembled WGS sequence"/>
</dbReference>
<dbReference type="OrthoDB" id="9767568at2"/>
<dbReference type="GO" id="GO:0005886">
    <property type="term" value="C:plasma membrane"/>
    <property type="evidence" value="ECO:0007669"/>
    <property type="project" value="UniProtKB-SubCell"/>
</dbReference>
<comment type="catalytic activity">
    <reaction evidence="8">
        <text>an all-trans-polyprenyl diphosphate + 1,4-dihydroxy-2-naphthoate + H(+) = a 2-demethylmenaquinol + CO2 + diphosphate</text>
        <dbReference type="Rhea" id="RHEA:26478"/>
        <dbReference type="Rhea" id="RHEA-COMP:9563"/>
        <dbReference type="Rhea" id="RHEA-COMP:9564"/>
        <dbReference type="ChEBI" id="CHEBI:11173"/>
        <dbReference type="ChEBI" id="CHEBI:15378"/>
        <dbReference type="ChEBI" id="CHEBI:16526"/>
        <dbReference type="ChEBI" id="CHEBI:33019"/>
        <dbReference type="ChEBI" id="CHEBI:55437"/>
        <dbReference type="ChEBI" id="CHEBI:58914"/>
        <dbReference type="EC" id="2.5.1.74"/>
    </reaction>
</comment>
<dbReference type="EC" id="2.5.1.74" evidence="8 9"/>
<feature type="transmembrane region" description="Helical" evidence="8">
    <location>
        <begin position="217"/>
        <end position="235"/>
    </location>
</feature>
<dbReference type="FunCoup" id="A0A4R5DER7">
    <property type="interactions" value="252"/>
</dbReference>
<feature type="transmembrane region" description="Helical" evidence="8">
    <location>
        <begin position="168"/>
        <end position="188"/>
    </location>
</feature>
<dbReference type="PANTHER" id="PTHR13929:SF0">
    <property type="entry name" value="UBIA PRENYLTRANSFERASE DOMAIN-CONTAINING PROTEIN 1"/>
    <property type="match status" value="1"/>
</dbReference>
<feature type="transmembrane region" description="Helical" evidence="8">
    <location>
        <begin position="142"/>
        <end position="162"/>
    </location>
</feature>
<keyword evidence="6 8" id="KW-1133">Transmembrane helix</keyword>
<comment type="similarity">
    <text evidence="8">Belongs to the MenA family. Type 1 subfamily.</text>
</comment>
<evidence type="ECO:0000256" key="5">
    <source>
        <dbReference type="ARBA" id="ARBA00022692"/>
    </source>
</evidence>
<dbReference type="InterPro" id="IPR044878">
    <property type="entry name" value="UbiA_sf"/>
</dbReference>
<keyword evidence="7 8" id="KW-0472">Membrane</keyword>
<dbReference type="GO" id="GO:0046428">
    <property type="term" value="F:1,4-dihydroxy-2-naphthoate polyprenyltransferase activity"/>
    <property type="evidence" value="ECO:0007669"/>
    <property type="project" value="UniProtKB-UniRule"/>
</dbReference>
<dbReference type="CDD" id="cd13962">
    <property type="entry name" value="PT_UbiA_UBIAD1"/>
    <property type="match status" value="1"/>
</dbReference>
<gene>
    <name evidence="8" type="primary">menA</name>
    <name evidence="10" type="ORF">E1269_11705</name>
</gene>
<dbReference type="GO" id="GO:0009234">
    <property type="term" value="P:menaquinone biosynthetic process"/>
    <property type="evidence" value="ECO:0007669"/>
    <property type="project" value="UniProtKB-UniRule"/>
</dbReference>
<keyword evidence="4 8" id="KW-0808">Transferase</keyword>
<comment type="caution">
    <text evidence="10">The sequence shown here is derived from an EMBL/GenBank/DDBJ whole genome shotgun (WGS) entry which is preliminary data.</text>
</comment>
<keyword evidence="3 8" id="KW-1003">Cell membrane</keyword>
<keyword evidence="11" id="KW-1185">Reference proteome</keyword>
<name>A0A4R5DER7_9ACTN</name>
<evidence type="ECO:0000256" key="9">
    <source>
        <dbReference type="NCBIfam" id="TIGR00751"/>
    </source>
</evidence>
<dbReference type="AlphaFoldDB" id="A0A4R5DER7"/>
<dbReference type="InterPro" id="IPR026046">
    <property type="entry name" value="UBIAD1"/>
</dbReference>
<evidence type="ECO:0000256" key="1">
    <source>
        <dbReference type="ARBA" id="ARBA00004141"/>
    </source>
</evidence>
<dbReference type="InterPro" id="IPR004657">
    <property type="entry name" value="MenA"/>
</dbReference>
<comment type="pathway">
    <text evidence="8">Quinol/quinone metabolism; menaquinone biosynthesis; menaquinol from 1,4-dihydroxy-2-naphthoate: step 1/2.</text>
</comment>
<dbReference type="PANTHER" id="PTHR13929">
    <property type="entry name" value="1,4-DIHYDROXY-2-NAPHTHOATE OCTAPRENYLTRANSFERASE"/>
    <property type="match status" value="1"/>
</dbReference>
<dbReference type="InterPro" id="IPR000537">
    <property type="entry name" value="UbiA_prenyltransferase"/>
</dbReference>
<evidence type="ECO:0000256" key="6">
    <source>
        <dbReference type="ARBA" id="ARBA00022989"/>
    </source>
</evidence>
<dbReference type="NCBIfam" id="NF004751">
    <property type="entry name" value="PRK06080.1-3"/>
    <property type="match status" value="1"/>
</dbReference>
<evidence type="ECO:0000313" key="10">
    <source>
        <dbReference type="EMBL" id="TDE10361.1"/>
    </source>
</evidence>
<feature type="transmembrane region" description="Helical" evidence="8">
    <location>
        <begin position="87"/>
        <end position="108"/>
    </location>
</feature>
<dbReference type="Gene3D" id="1.10.357.140">
    <property type="entry name" value="UbiA prenyltransferase"/>
    <property type="match status" value="1"/>
</dbReference>
<dbReference type="NCBIfam" id="TIGR00751">
    <property type="entry name" value="menA"/>
    <property type="match status" value="1"/>
</dbReference>
<evidence type="ECO:0000256" key="8">
    <source>
        <dbReference type="HAMAP-Rule" id="MF_01937"/>
    </source>
</evidence>
<keyword evidence="5 8" id="KW-0812">Transmembrane</keyword>
<dbReference type="EMBL" id="SMKZ01000014">
    <property type="protein sequence ID" value="TDE10361.1"/>
    <property type="molecule type" value="Genomic_DNA"/>
</dbReference>
<reference evidence="10 11" key="1">
    <citation type="submission" date="2019-03" db="EMBL/GenBank/DDBJ databases">
        <title>Draft genome sequences of novel Actinobacteria.</title>
        <authorList>
            <person name="Sahin N."/>
            <person name="Ay H."/>
            <person name="Saygin H."/>
        </authorList>
    </citation>
    <scope>NUCLEOTIDE SEQUENCE [LARGE SCALE GENOMIC DNA]</scope>
    <source>
        <strain evidence="10 11">5K138</strain>
    </source>
</reference>
<comment type="function">
    <text evidence="8">Conversion of 1,4-dihydroxy-2-naphthoate (DHNA) to demethylmenaquinone (DMK).</text>
</comment>